<proteinExistence type="predicted"/>
<evidence type="ECO:0000313" key="2">
    <source>
        <dbReference type="Proteomes" id="UP000199041"/>
    </source>
</evidence>
<dbReference type="Proteomes" id="UP000199041">
    <property type="component" value="Unassembled WGS sequence"/>
</dbReference>
<dbReference type="RefSeq" id="WP_091401389.1">
    <property type="nucleotide sequence ID" value="NZ_FNQY01000038.1"/>
</dbReference>
<evidence type="ECO:0008006" key="3">
    <source>
        <dbReference type="Google" id="ProtNLM"/>
    </source>
</evidence>
<dbReference type="AlphaFoldDB" id="A0A1H4CXA1"/>
<dbReference type="InterPro" id="IPR027417">
    <property type="entry name" value="P-loop_NTPase"/>
</dbReference>
<dbReference type="Gene3D" id="3.40.50.300">
    <property type="entry name" value="P-loop containing nucleotide triphosphate hydrolases"/>
    <property type="match status" value="1"/>
</dbReference>
<dbReference type="OrthoDB" id="9791543at2"/>
<accession>A0A1H4CXA1</accession>
<organism evidence="1 2">
    <name type="scientific">Arachidicoccus rhizosphaerae</name>
    <dbReference type="NCBI Taxonomy" id="551991"/>
    <lineage>
        <taxon>Bacteria</taxon>
        <taxon>Pseudomonadati</taxon>
        <taxon>Bacteroidota</taxon>
        <taxon>Chitinophagia</taxon>
        <taxon>Chitinophagales</taxon>
        <taxon>Chitinophagaceae</taxon>
        <taxon>Arachidicoccus</taxon>
    </lineage>
</organism>
<dbReference type="STRING" id="551991.SAMN05192529_13825"/>
<protein>
    <recommendedName>
        <fullName evidence="3">UDP-N-acetylglucosamine kinase</fullName>
    </recommendedName>
</protein>
<dbReference type="EMBL" id="FNQY01000038">
    <property type="protein sequence ID" value="SEA64866.1"/>
    <property type="molecule type" value="Genomic_DNA"/>
</dbReference>
<reference evidence="1 2" key="1">
    <citation type="submission" date="2016-10" db="EMBL/GenBank/DDBJ databases">
        <authorList>
            <person name="de Groot N.N."/>
        </authorList>
    </citation>
    <scope>NUCLEOTIDE SEQUENCE [LARGE SCALE GENOMIC DNA]</scope>
    <source>
        <strain evidence="1 2">Vu-144</strain>
    </source>
</reference>
<name>A0A1H4CXA1_9BACT</name>
<sequence length="112" mass="12496">MVMKKRLRIFAGPNGSGKSTLFADISGRYKVGYFVNSDVIEQELLKQKYINLEDFGLNLTQEDLDSFLGVPDSITLLNKAKDAGYPIDIYVKENVIVDESKIVNSYGASLIQ</sequence>
<evidence type="ECO:0000313" key="1">
    <source>
        <dbReference type="EMBL" id="SEA64866.1"/>
    </source>
</evidence>
<keyword evidence="2" id="KW-1185">Reference proteome</keyword>
<gene>
    <name evidence="1" type="ORF">SAMN05192529_13825</name>
</gene>
<dbReference type="SUPFAM" id="SSF52540">
    <property type="entry name" value="P-loop containing nucleoside triphosphate hydrolases"/>
    <property type="match status" value="1"/>
</dbReference>